<dbReference type="EMBL" id="FNUY01000007">
    <property type="protein sequence ID" value="SEG59785.1"/>
    <property type="molecule type" value="Genomic_DNA"/>
</dbReference>
<evidence type="ECO:0000313" key="1">
    <source>
        <dbReference type="EMBL" id="SEG59785.1"/>
    </source>
</evidence>
<dbReference type="Pfam" id="PF14099">
    <property type="entry name" value="Polysacc_lyase"/>
    <property type="match status" value="1"/>
</dbReference>
<dbReference type="InterPro" id="IPR025975">
    <property type="entry name" value="Polysacc_lyase"/>
</dbReference>
<dbReference type="Gene3D" id="3.90.930.1">
    <property type="match status" value="4"/>
</dbReference>
<dbReference type="OrthoDB" id="6949258at2"/>
<accession>A0A1H6BHB6</accession>
<evidence type="ECO:0000313" key="2">
    <source>
        <dbReference type="Proteomes" id="UP000236743"/>
    </source>
</evidence>
<proteinExistence type="predicted"/>
<protein>
    <submittedName>
        <fullName evidence="1">Polysaccharide lyase</fullName>
    </submittedName>
</protein>
<keyword evidence="2" id="KW-1185">Reference proteome</keyword>
<name>A0A1H6BHB6_9HYPH</name>
<dbReference type="SUPFAM" id="SSF51120">
    <property type="entry name" value="beta-Roll"/>
    <property type="match status" value="1"/>
</dbReference>
<reference evidence="1 2" key="1">
    <citation type="submission" date="2016-10" db="EMBL/GenBank/DDBJ databases">
        <authorList>
            <person name="de Groot N.N."/>
        </authorList>
    </citation>
    <scope>NUCLEOTIDE SEQUENCE [LARGE SCALE GENOMIC DNA]</scope>
    <source>
        <strain evidence="1 2">DSM 26656</strain>
    </source>
</reference>
<dbReference type="Gene3D" id="2.60.120.200">
    <property type="match status" value="1"/>
</dbReference>
<keyword evidence="1" id="KW-0456">Lyase</keyword>
<sequence length="771" mass="83554">MAASSTQVVLAPNTKFDWSGASYWIQDAGKNYSLTEVDSDTLRFEVRSGDVWSQVDSNSINRSEIASTVQIANGTPIHISYEMNIEQGGSASCYWTVLGQFHQNDYEGAPSNSPPFAISLSNGKMTVVIGYTAASGQTVYKTVYTDTADVLQNHDYKFDIDIVFDPNGNGHLNLIRDGVKIVEYDGPLGYSTQSSVYWKQGIYRPESSETMAVSYSDLSLTTGAPIALAPTKLDTQYKVNQYGSDGKLATTTLENPDGSMSVQTFDSAGLLASMVTRNLDGTKTTLFYDAYGTMTQKVLTSADNSRVVDTFAITGKTYTSEHAVYDKTGAATSLTRYLADGQVELQQKFGTYAVTTYYQYDAAGHQTLKSVTQVTGAREVFLSHVEGKDYTSEHRIYDTSGAMTKLLRYHDDGTLAYTQMLGGSGATTYTAYDAAGALLRKSVVQANGARELFEYGANDAINPVAHMTYDSAGTMLTNTQHRADGNTVIYHYNITGQSYASDAITYDPSGKIALIVRYHADKTLDYKQQVGADGSTTYQKYDAAGTLKQKTVVDLDGSKDVYDYGVKDKGYTSSLLSYDEKGALKHMVQYWDDGAQRVSDFGITGKSYVTENVTYNAAHIATSVTRYHADGTPDYVHSVSADGSSYSAFYDALGKQTLAISTKADGSQVVKSYAADVVMTSGGGNDSFTSFGSDKFVFHPDFGNDTIYGFKAGDSPAHDTLQFDKAVVADYAHLNMVQHGADVVITATPHDIITLKGVALASLTANDFLFV</sequence>
<gene>
    <name evidence="1" type="ORF">SAMN04488115_107216</name>
</gene>
<dbReference type="Proteomes" id="UP000236743">
    <property type="component" value="Unassembled WGS sequence"/>
</dbReference>
<dbReference type="InterPro" id="IPR011049">
    <property type="entry name" value="Serralysin-like_metalloprot_C"/>
</dbReference>
<dbReference type="GO" id="GO:0016829">
    <property type="term" value="F:lyase activity"/>
    <property type="evidence" value="ECO:0007669"/>
    <property type="project" value="UniProtKB-KW"/>
</dbReference>
<dbReference type="RefSeq" id="WP_103873804.1">
    <property type="nucleotide sequence ID" value="NZ_FNUY01000007.1"/>
</dbReference>
<organism evidence="1 2">
    <name type="scientific">Bosea lathyri</name>
    <dbReference type="NCBI Taxonomy" id="1036778"/>
    <lineage>
        <taxon>Bacteria</taxon>
        <taxon>Pseudomonadati</taxon>
        <taxon>Pseudomonadota</taxon>
        <taxon>Alphaproteobacteria</taxon>
        <taxon>Hyphomicrobiales</taxon>
        <taxon>Boseaceae</taxon>
        <taxon>Bosea</taxon>
    </lineage>
</organism>
<dbReference type="AlphaFoldDB" id="A0A1H6BHB6"/>